<evidence type="ECO:0000313" key="3">
    <source>
        <dbReference type="Proteomes" id="UP001610063"/>
    </source>
</evidence>
<dbReference type="RefSeq" id="WP_395416913.1">
    <property type="nucleotide sequence ID" value="NZ_JBIPKE010000015.1"/>
</dbReference>
<protein>
    <submittedName>
        <fullName evidence="2">Uncharacterized protein</fullName>
    </submittedName>
</protein>
<gene>
    <name evidence="2" type="ORF">ACHKAR_07805</name>
</gene>
<evidence type="ECO:0000313" key="2">
    <source>
        <dbReference type="EMBL" id="MFH6983336.1"/>
    </source>
</evidence>
<keyword evidence="3" id="KW-1185">Reference proteome</keyword>
<sequence length="129" mass="14312">MKKLKQIVCLTLAMVIVAVSSGFSFHSIECQMTGEEFHSVITKSCCCGSPMQKESKKCCDEESVVLELDEDYTLEHVTTQISPVFLAAFISSFVFDGIPSVSQKFDSVNLKSPPLPKREIIILVQSFLL</sequence>
<organism evidence="2 3">
    <name type="scientific">Marinoscillum luteum</name>
    <dbReference type="NCBI Taxonomy" id="861051"/>
    <lineage>
        <taxon>Bacteria</taxon>
        <taxon>Pseudomonadati</taxon>
        <taxon>Bacteroidota</taxon>
        <taxon>Cytophagia</taxon>
        <taxon>Cytophagales</taxon>
        <taxon>Reichenbachiellaceae</taxon>
        <taxon>Marinoscillum</taxon>
    </lineage>
</organism>
<reference evidence="2 3" key="1">
    <citation type="journal article" date="2013" name="Int. J. Syst. Evol. Microbiol.">
        <title>Marinoscillum luteum sp. nov., isolated from marine sediment.</title>
        <authorList>
            <person name="Cha I.T."/>
            <person name="Park S.J."/>
            <person name="Kim S.J."/>
            <person name="Kim J.G."/>
            <person name="Jung M.Y."/>
            <person name="Shin K.S."/>
            <person name="Kwon K.K."/>
            <person name="Yang S.H."/>
            <person name="Seo Y.S."/>
            <person name="Rhee S.K."/>
        </authorList>
    </citation>
    <scope>NUCLEOTIDE SEQUENCE [LARGE SCALE GENOMIC DNA]</scope>
    <source>
        <strain evidence="2 3">KCTC 23939</strain>
    </source>
</reference>
<dbReference type="EMBL" id="JBIPKE010000015">
    <property type="protein sequence ID" value="MFH6983336.1"/>
    <property type="molecule type" value="Genomic_DNA"/>
</dbReference>
<feature type="signal peptide" evidence="1">
    <location>
        <begin position="1"/>
        <end position="21"/>
    </location>
</feature>
<keyword evidence="1" id="KW-0732">Signal</keyword>
<comment type="caution">
    <text evidence="2">The sequence shown here is derived from an EMBL/GenBank/DDBJ whole genome shotgun (WGS) entry which is preliminary data.</text>
</comment>
<dbReference type="InterPro" id="IPR058512">
    <property type="entry name" value="DUF8199"/>
</dbReference>
<proteinExistence type="predicted"/>
<dbReference type="Proteomes" id="UP001610063">
    <property type="component" value="Unassembled WGS sequence"/>
</dbReference>
<dbReference type="Pfam" id="PF26622">
    <property type="entry name" value="DUF8199"/>
    <property type="match status" value="1"/>
</dbReference>
<feature type="chain" id="PRO_5046127354" evidence="1">
    <location>
        <begin position="22"/>
        <end position="129"/>
    </location>
</feature>
<name>A0ABW7N6Y2_9BACT</name>
<accession>A0ABW7N6Y2</accession>
<evidence type="ECO:0000256" key="1">
    <source>
        <dbReference type="SAM" id="SignalP"/>
    </source>
</evidence>